<keyword evidence="3" id="KW-1185">Reference proteome</keyword>
<accession>A0ABR3GDL1</accession>
<evidence type="ECO:0000313" key="2">
    <source>
        <dbReference type="EMBL" id="KAL0633807.1"/>
    </source>
</evidence>
<feature type="compositionally biased region" description="Polar residues" evidence="1">
    <location>
        <begin position="134"/>
        <end position="157"/>
    </location>
</feature>
<dbReference type="EMBL" id="JBBBZM010000113">
    <property type="protein sequence ID" value="KAL0633807.1"/>
    <property type="molecule type" value="Genomic_DNA"/>
</dbReference>
<reference evidence="2 3" key="1">
    <citation type="submission" date="2024-02" db="EMBL/GenBank/DDBJ databases">
        <title>Discinaceae phylogenomics.</title>
        <authorList>
            <person name="Dirks A.C."/>
            <person name="James T.Y."/>
        </authorList>
    </citation>
    <scope>NUCLEOTIDE SEQUENCE [LARGE SCALE GENOMIC DNA]</scope>
    <source>
        <strain evidence="2 3">ACD0624</strain>
    </source>
</reference>
<dbReference type="Proteomes" id="UP001447188">
    <property type="component" value="Unassembled WGS sequence"/>
</dbReference>
<evidence type="ECO:0000256" key="1">
    <source>
        <dbReference type="SAM" id="MobiDB-lite"/>
    </source>
</evidence>
<gene>
    <name evidence="2" type="ORF">Q9L58_007290</name>
</gene>
<sequence>MNSTPRIHEIFACIHCGLNFNNFHSARAHYLTDPLHFSNLYLYSILIGARHIHAIASTIDFRSIATPSETAAASMEAIEYPARNAPQQPPKMSTRSAQVMDVYTDGDEIEGLPPRKRRRLENVDAKEINPEAVDTSSAHSHAPVSRSSVAVTIQNSI</sequence>
<proteinExistence type="predicted"/>
<feature type="compositionally biased region" description="Basic and acidic residues" evidence="1">
    <location>
        <begin position="120"/>
        <end position="129"/>
    </location>
</feature>
<evidence type="ECO:0000313" key="3">
    <source>
        <dbReference type="Proteomes" id="UP001447188"/>
    </source>
</evidence>
<protein>
    <recommendedName>
        <fullName evidence="4">C2H2-type domain-containing protein</fullName>
    </recommendedName>
</protein>
<organism evidence="2 3">
    <name type="scientific">Discina gigas</name>
    <dbReference type="NCBI Taxonomy" id="1032678"/>
    <lineage>
        <taxon>Eukaryota</taxon>
        <taxon>Fungi</taxon>
        <taxon>Dikarya</taxon>
        <taxon>Ascomycota</taxon>
        <taxon>Pezizomycotina</taxon>
        <taxon>Pezizomycetes</taxon>
        <taxon>Pezizales</taxon>
        <taxon>Discinaceae</taxon>
        <taxon>Discina</taxon>
    </lineage>
</organism>
<comment type="caution">
    <text evidence="2">The sequence shown here is derived from an EMBL/GenBank/DDBJ whole genome shotgun (WGS) entry which is preliminary data.</text>
</comment>
<feature type="region of interest" description="Disordered" evidence="1">
    <location>
        <begin position="105"/>
        <end position="157"/>
    </location>
</feature>
<name>A0ABR3GDL1_9PEZI</name>
<evidence type="ECO:0008006" key="4">
    <source>
        <dbReference type="Google" id="ProtNLM"/>
    </source>
</evidence>